<name>Q6BII0_DEBHA</name>
<dbReference type="KEGG" id="dha:DEHA2G10230g"/>
<evidence type="ECO:0000313" key="2">
    <source>
        <dbReference type="EMBL" id="CAG90463.2"/>
    </source>
</evidence>
<feature type="region of interest" description="Disordered" evidence="1">
    <location>
        <begin position="154"/>
        <end position="186"/>
    </location>
</feature>
<accession>Q6BII0</accession>
<dbReference type="AlphaFoldDB" id="Q6BII0"/>
<keyword evidence="3" id="KW-1185">Reference proteome</keyword>
<dbReference type="HOGENOM" id="CLU_739725_0_0_1"/>
<protein>
    <submittedName>
        <fullName evidence="2">DEHA2G10230p</fullName>
    </submittedName>
</protein>
<gene>
    <name evidence="2" type="ordered locus">DEHA2G10230g</name>
</gene>
<reference evidence="2 3" key="1">
    <citation type="journal article" date="2004" name="Nature">
        <title>Genome evolution in yeasts.</title>
        <authorList>
            <consortium name="Genolevures"/>
            <person name="Dujon B."/>
            <person name="Sherman D."/>
            <person name="Fischer G."/>
            <person name="Durrens P."/>
            <person name="Casaregola S."/>
            <person name="Lafontaine I."/>
            <person name="de Montigny J."/>
            <person name="Marck C."/>
            <person name="Neuveglise C."/>
            <person name="Talla E."/>
            <person name="Goffard N."/>
            <person name="Frangeul L."/>
            <person name="Aigle M."/>
            <person name="Anthouard V."/>
            <person name="Babour A."/>
            <person name="Barbe V."/>
            <person name="Barnay S."/>
            <person name="Blanchin S."/>
            <person name="Beckerich J.M."/>
            <person name="Beyne E."/>
            <person name="Bleykasten C."/>
            <person name="Boisrame A."/>
            <person name="Boyer J."/>
            <person name="Cattolico L."/>
            <person name="Confanioleri F."/>
            <person name="de Daruvar A."/>
            <person name="Despons L."/>
            <person name="Fabre E."/>
            <person name="Fairhead C."/>
            <person name="Ferry-Dumazet H."/>
            <person name="Groppi A."/>
            <person name="Hantraye F."/>
            <person name="Hennequin C."/>
            <person name="Jauniaux N."/>
            <person name="Joyet P."/>
            <person name="Kachouri R."/>
            <person name="Kerrest A."/>
            <person name="Koszul R."/>
            <person name="Lemaire M."/>
            <person name="Lesur I."/>
            <person name="Ma L."/>
            <person name="Muller H."/>
            <person name="Nicaud J.M."/>
            <person name="Nikolski M."/>
            <person name="Oztas S."/>
            <person name="Ozier-Kalogeropoulos O."/>
            <person name="Pellenz S."/>
            <person name="Potier S."/>
            <person name="Richard G.F."/>
            <person name="Straub M.L."/>
            <person name="Suleau A."/>
            <person name="Swennene D."/>
            <person name="Tekaia F."/>
            <person name="Wesolowski-Louvel M."/>
            <person name="Westhof E."/>
            <person name="Wirth B."/>
            <person name="Zeniou-Meyer M."/>
            <person name="Zivanovic I."/>
            <person name="Bolotin-Fukuhara M."/>
            <person name="Thierry A."/>
            <person name="Bouchier C."/>
            <person name="Caudron B."/>
            <person name="Scarpelli C."/>
            <person name="Gaillardin C."/>
            <person name="Weissenbach J."/>
            <person name="Wincker P."/>
            <person name="Souciet J.L."/>
        </authorList>
    </citation>
    <scope>NUCLEOTIDE SEQUENCE [LARGE SCALE GENOMIC DNA]</scope>
    <source>
        <strain evidence="3">ATCC 36239 / CBS 767 / BCRC 21394 / JCM 1990 / NBRC 0083 / IGC 2968</strain>
    </source>
</reference>
<dbReference type="VEuPathDB" id="FungiDB:DEHA2G10230g"/>
<dbReference type="GeneID" id="2904886"/>
<evidence type="ECO:0000256" key="1">
    <source>
        <dbReference type="SAM" id="MobiDB-lite"/>
    </source>
</evidence>
<dbReference type="eggNOG" id="ENOG502S1A5">
    <property type="taxonomic scope" value="Eukaryota"/>
</dbReference>
<dbReference type="OrthoDB" id="4096434at2759"/>
<proteinExistence type="predicted"/>
<dbReference type="EMBL" id="CR382139">
    <property type="protein sequence ID" value="CAG90463.2"/>
    <property type="molecule type" value="Genomic_DNA"/>
</dbReference>
<sequence>MDPMDCFVIPSSINRCSFNRQISIEPTIFAFDDLSPTEGIRTHDDFLFDSYNGMDDLASPLTSSESSVQCTKDIFGLVGDEYSFDMIDTIDTYSEFNGASIVDELGLINDISDGTIHHEKTEAAWNVVIRFRGMKHKYQQIILEGETVVDIKRKRGTGDKGGSHGRSSKGLKKIKNKSKYTKQSERFSSDIDRSIEEFSSTRSNLELDTRIHSEPNFFGLLPLHTMKCDPKYRMVGAKPQATPEDYVNKMNKISKIDNDKYFSRINIHELSHILELDHYNISLTREIELKVLKVFQLYCKFELGHKTWIRDTNKPQRKDLIAKLRNYISTWYPELSKFKLEVIIRRGSYSIMQRRLRRERRKRCSVASKSPSIT</sequence>
<organism evidence="2 3">
    <name type="scientific">Debaryomyces hansenii (strain ATCC 36239 / CBS 767 / BCRC 21394 / JCM 1990 / NBRC 0083 / IGC 2968)</name>
    <name type="common">Yeast</name>
    <name type="synonym">Torulaspora hansenii</name>
    <dbReference type="NCBI Taxonomy" id="284592"/>
    <lineage>
        <taxon>Eukaryota</taxon>
        <taxon>Fungi</taxon>
        <taxon>Dikarya</taxon>
        <taxon>Ascomycota</taxon>
        <taxon>Saccharomycotina</taxon>
        <taxon>Pichiomycetes</taxon>
        <taxon>Debaryomycetaceae</taxon>
        <taxon>Debaryomyces</taxon>
    </lineage>
</organism>
<evidence type="ECO:0000313" key="3">
    <source>
        <dbReference type="Proteomes" id="UP000000599"/>
    </source>
</evidence>
<dbReference type="RefSeq" id="XP_461991.2">
    <property type="nucleotide sequence ID" value="XM_461991.1"/>
</dbReference>
<dbReference type="Proteomes" id="UP000000599">
    <property type="component" value="Chromosome G"/>
</dbReference>
<feature type="compositionally biased region" description="Basic residues" evidence="1">
    <location>
        <begin position="166"/>
        <end position="180"/>
    </location>
</feature>
<dbReference type="InParanoid" id="Q6BII0"/>